<evidence type="ECO:0000256" key="12">
    <source>
        <dbReference type="ARBA" id="ARBA00022842"/>
    </source>
</evidence>
<keyword evidence="16 18" id="KW-0961">Cell wall biogenesis/degradation</keyword>
<proteinExistence type="inferred from homology"/>
<dbReference type="Gene3D" id="3.40.50.20">
    <property type="match status" value="1"/>
</dbReference>
<feature type="binding site" evidence="20">
    <location>
        <position position="269"/>
    </location>
    <ligand>
        <name>Mg(2+)</name>
        <dbReference type="ChEBI" id="CHEBI:18420"/>
        <label>1</label>
    </ligand>
</feature>
<dbReference type="AlphaFoldDB" id="A0A0A0F1V7"/>
<evidence type="ECO:0000256" key="13">
    <source>
        <dbReference type="ARBA" id="ARBA00022960"/>
    </source>
</evidence>
<evidence type="ECO:0000256" key="17">
    <source>
        <dbReference type="ARBA" id="ARBA00047614"/>
    </source>
</evidence>
<feature type="binding site" evidence="20">
    <location>
        <position position="285"/>
    </location>
    <ligand>
        <name>Mg(2+)</name>
        <dbReference type="ChEBI" id="CHEBI:18420"/>
        <label>2</label>
    </ligand>
</feature>
<feature type="active site" evidence="19">
    <location>
        <position position="29"/>
    </location>
</feature>
<dbReference type="SUPFAM" id="SSF52440">
    <property type="entry name" value="PreATP-grasp domain"/>
    <property type="match status" value="1"/>
</dbReference>
<dbReference type="PROSITE" id="PS50975">
    <property type="entry name" value="ATP_GRASP"/>
    <property type="match status" value="1"/>
</dbReference>
<dbReference type="NCBIfam" id="NF002378">
    <property type="entry name" value="PRK01372.1"/>
    <property type="match status" value="1"/>
</dbReference>
<evidence type="ECO:0000256" key="15">
    <source>
        <dbReference type="ARBA" id="ARBA00023211"/>
    </source>
</evidence>
<dbReference type="RefSeq" id="WP_036210204.1">
    <property type="nucleotide sequence ID" value="NZ_AVPT01000011.1"/>
</dbReference>
<keyword evidence="10 21" id="KW-0547">Nucleotide-binding</keyword>
<keyword evidence="12 20" id="KW-0460">Magnesium</keyword>
<dbReference type="InterPro" id="IPR013815">
    <property type="entry name" value="ATP_grasp_subdomain_1"/>
</dbReference>
<comment type="cofactor">
    <cofactor evidence="1">
        <name>Mn(2+)</name>
        <dbReference type="ChEBI" id="CHEBI:29035"/>
    </cofactor>
</comment>
<evidence type="ECO:0000256" key="8">
    <source>
        <dbReference type="ARBA" id="ARBA00022598"/>
    </source>
</evidence>
<dbReference type="Gene3D" id="3.30.1490.20">
    <property type="entry name" value="ATP-grasp fold, A domain"/>
    <property type="match status" value="1"/>
</dbReference>
<dbReference type="HAMAP" id="MF_00047">
    <property type="entry name" value="Dala_Dala_lig"/>
    <property type="match status" value="1"/>
</dbReference>
<dbReference type="InterPro" id="IPR000291">
    <property type="entry name" value="D-Ala_lig_Van_CS"/>
</dbReference>
<dbReference type="InterPro" id="IPR005905">
    <property type="entry name" value="D_ala_D_ala"/>
</dbReference>
<dbReference type="GO" id="GO:0005829">
    <property type="term" value="C:cytosol"/>
    <property type="evidence" value="ECO:0007669"/>
    <property type="project" value="TreeGrafter"/>
</dbReference>
<dbReference type="InterPro" id="IPR011761">
    <property type="entry name" value="ATP-grasp"/>
</dbReference>
<keyword evidence="24" id="KW-1185">Reference proteome</keyword>
<evidence type="ECO:0000259" key="22">
    <source>
        <dbReference type="PROSITE" id="PS50975"/>
    </source>
</evidence>
<evidence type="ECO:0000256" key="14">
    <source>
        <dbReference type="ARBA" id="ARBA00022984"/>
    </source>
</evidence>
<keyword evidence="7 18" id="KW-0963">Cytoplasm</keyword>
<comment type="catalytic activity">
    <reaction evidence="17 18">
        <text>2 D-alanine + ATP = D-alanyl-D-alanine + ADP + phosphate + H(+)</text>
        <dbReference type="Rhea" id="RHEA:11224"/>
        <dbReference type="ChEBI" id="CHEBI:15378"/>
        <dbReference type="ChEBI" id="CHEBI:30616"/>
        <dbReference type="ChEBI" id="CHEBI:43474"/>
        <dbReference type="ChEBI" id="CHEBI:57416"/>
        <dbReference type="ChEBI" id="CHEBI:57822"/>
        <dbReference type="ChEBI" id="CHEBI:456216"/>
        <dbReference type="EC" id="6.3.2.4"/>
    </reaction>
</comment>
<comment type="similarity">
    <text evidence="5 18">Belongs to the D-alanine--D-alanine ligase family.</text>
</comment>
<protein>
    <recommendedName>
        <fullName evidence="6 18">D-alanine--D-alanine ligase</fullName>
        <ecNumber evidence="6 18">6.3.2.4</ecNumber>
    </recommendedName>
    <alternativeName>
        <fullName evidence="18">D-Ala-D-Ala ligase</fullName>
    </alternativeName>
    <alternativeName>
        <fullName evidence="18">D-alanylalanine synthetase</fullName>
    </alternativeName>
</protein>
<name>A0A0A0F1V7_9GAMM</name>
<feature type="domain" description="ATP-grasp" evidence="22">
    <location>
        <begin position="117"/>
        <end position="316"/>
    </location>
</feature>
<dbReference type="GO" id="GO:0008360">
    <property type="term" value="P:regulation of cell shape"/>
    <property type="evidence" value="ECO:0007669"/>
    <property type="project" value="UniProtKB-KW"/>
</dbReference>
<sequence length="329" mass="34546">MSATFAAPRFTDPAVFGRVAVLMGGTSSEREVSLDSGRNVLEALQSRGVDAFAVDGIPALVDAIRAGTVDRVFNILHGNKGGGEDGVLQGLCEALGVPVTGSGVLGSSLSMDKIRTKQVWLSLGLPTPRYVRLAKGADVHDAARGIGLPLIIKPSCEGSSVGVSRVHDEAGLDEAVALAARYPGEMLMEQLVVGDELTVAVLADGAGHRALPSIRIVPKGEWYDYNAKYVAEDTQYLCPGLDGAAEDEIRRIALAAFEAAGCSGWGRVDVMRDRATGDFFLLEVNTAPGMTSHSLVPKAAREVGIGFEELCWRVLEAGMDRPGDGGARA</sequence>
<dbReference type="STRING" id="913325.N799_03070"/>
<dbReference type="Proteomes" id="UP000029989">
    <property type="component" value="Unassembled WGS sequence"/>
</dbReference>
<dbReference type="SUPFAM" id="SSF56059">
    <property type="entry name" value="Glutathione synthetase ATP-binding domain-like"/>
    <property type="match status" value="1"/>
</dbReference>
<dbReference type="EC" id="6.3.2.4" evidence="6 18"/>
<evidence type="ECO:0000256" key="4">
    <source>
        <dbReference type="ARBA" id="ARBA00004752"/>
    </source>
</evidence>
<feature type="binding site" evidence="20">
    <location>
        <position position="283"/>
    </location>
    <ligand>
        <name>Mg(2+)</name>
        <dbReference type="ChEBI" id="CHEBI:18420"/>
        <label>2</label>
    </ligand>
</feature>
<dbReference type="OrthoDB" id="9813261at2"/>
<evidence type="ECO:0000256" key="10">
    <source>
        <dbReference type="ARBA" id="ARBA00022741"/>
    </source>
</evidence>
<evidence type="ECO:0000313" key="23">
    <source>
        <dbReference type="EMBL" id="KGM56550.1"/>
    </source>
</evidence>
<evidence type="ECO:0000256" key="7">
    <source>
        <dbReference type="ARBA" id="ARBA00022490"/>
    </source>
</evidence>
<dbReference type="FunFam" id="3.30.470.20:FF:000008">
    <property type="entry name" value="D-alanine--D-alanine ligase"/>
    <property type="match status" value="1"/>
</dbReference>
<keyword evidence="14 18" id="KW-0573">Peptidoglycan synthesis</keyword>
<dbReference type="InterPro" id="IPR016185">
    <property type="entry name" value="PreATP-grasp_dom_sf"/>
</dbReference>
<dbReference type="GO" id="GO:0005524">
    <property type="term" value="F:ATP binding"/>
    <property type="evidence" value="ECO:0007669"/>
    <property type="project" value="UniProtKB-UniRule"/>
</dbReference>
<evidence type="ECO:0000256" key="21">
    <source>
        <dbReference type="PROSITE-ProRule" id="PRU00409"/>
    </source>
</evidence>
<feature type="binding site" evidence="20">
    <location>
        <position position="283"/>
    </location>
    <ligand>
        <name>Mg(2+)</name>
        <dbReference type="ChEBI" id="CHEBI:18420"/>
        <label>1</label>
    </ligand>
</feature>
<evidence type="ECO:0000256" key="3">
    <source>
        <dbReference type="ARBA" id="ARBA00004496"/>
    </source>
</evidence>
<reference evidence="23 24" key="1">
    <citation type="journal article" date="2015" name="Stand. Genomic Sci.">
        <title>Genomic information of the arsenic-resistant bacterium Lysobacter arseniciresistens type strain ZS79(T) and comparison of Lysobacter draft genomes.</title>
        <authorList>
            <person name="Liu L."/>
            <person name="Zhang S."/>
            <person name="Luo M."/>
            <person name="Wang G."/>
        </authorList>
    </citation>
    <scope>NUCLEOTIDE SEQUENCE [LARGE SCALE GENOMIC DNA]</scope>
    <source>
        <strain evidence="23 24">ZS79</strain>
    </source>
</reference>
<dbReference type="GO" id="GO:0008716">
    <property type="term" value="F:D-alanine-D-alanine ligase activity"/>
    <property type="evidence" value="ECO:0007669"/>
    <property type="project" value="UniProtKB-UniRule"/>
</dbReference>
<feature type="active site" evidence="19">
    <location>
        <position position="159"/>
    </location>
</feature>
<dbReference type="GO" id="GO:0009252">
    <property type="term" value="P:peptidoglycan biosynthetic process"/>
    <property type="evidence" value="ECO:0007669"/>
    <property type="project" value="UniProtKB-UniRule"/>
</dbReference>
<dbReference type="PANTHER" id="PTHR23132">
    <property type="entry name" value="D-ALANINE--D-ALANINE LIGASE"/>
    <property type="match status" value="1"/>
</dbReference>
<keyword evidence="11 21" id="KW-0067">ATP-binding</keyword>
<accession>A0A0A0F1V7</accession>
<dbReference type="GO" id="GO:0046872">
    <property type="term" value="F:metal ion binding"/>
    <property type="evidence" value="ECO:0007669"/>
    <property type="project" value="UniProtKB-KW"/>
</dbReference>
<keyword evidence="9 20" id="KW-0479">Metal-binding</keyword>
<comment type="cofactor">
    <cofactor evidence="20">
        <name>Mg(2+)</name>
        <dbReference type="ChEBI" id="CHEBI:18420"/>
    </cofactor>
    <cofactor evidence="20">
        <name>Mn(2+)</name>
        <dbReference type="ChEBI" id="CHEBI:29035"/>
    </cofactor>
    <text evidence="20">Binds 2 magnesium or manganese ions per subunit.</text>
</comment>
<feature type="active site" evidence="19">
    <location>
        <position position="294"/>
    </location>
</feature>
<dbReference type="Pfam" id="PF07478">
    <property type="entry name" value="Dala_Dala_lig_C"/>
    <property type="match status" value="1"/>
</dbReference>
<dbReference type="EMBL" id="AVPT01000011">
    <property type="protein sequence ID" value="KGM56550.1"/>
    <property type="molecule type" value="Genomic_DNA"/>
</dbReference>
<evidence type="ECO:0000256" key="9">
    <source>
        <dbReference type="ARBA" id="ARBA00022723"/>
    </source>
</evidence>
<comment type="pathway">
    <text evidence="4 18">Cell wall biogenesis; peptidoglycan biosynthesis.</text>
</comment>
<evidence type="ECO:0000256" key="1">
    <source>
        <dbReference type="ARBA" id="ARBA00001936"/>
    </source>
</evidence>
<dbReference type="PANTHER" id="PTHR23132:SF23">
    <property type="entry name" value="D-ALANINE--D-ALANINE LIGASE B"/>
    <property type="match status" value="1"/>
</dbReference>
<evidence type="ECO:0000313" key="24">
    <source>
        <dbReference type="Proteomes" id="UP000029989"/>
    </source>
</evidence>
<organism evidence="23 24">
    <name type="scientific">Lysobacter arseniciresistens ZS79</name>
    <dbReference type="NCBI Taxonomy" id="913325"/>
    <lineage>
        <taxon>Bacteria</taxon>
        <taxon>Pseudomonadati</taxon>
        <taxon>Pseudomonadota</taxon>
        <taxon>Gammaproteobacteria</taxon>
        <taxon>Lysobacterales</taxon>
        <taxon>Lysobacteraceae</taxon>
        <taxon>Novilysobacter</taxon>
    </lineage>
</organism>
<keyword evidence="8 18" id="KW-0436">Ligase</keyword>
<gene>
    <name evidence="18" type="primary">ddl</name>
    <name evidence="23" type="ORF">N799_03070</name>
</gene>
<comment type="caution">
    <text evidence="23">The sequence shown here is derived from an EMBL/GenBank/DDBJ whole genome shotgun (WGS) entry which is preliminary data.</text>
</comment>
<dbReference type="PIRSF" id="PIRSF039102">
    <property type="entry name" value="Ddl/VanB"/>
    <property type="match status" value="1"/>
</dbReference>
<dbReference type="NCBIfam" id="TIGR01205">
    <property type="entry name" value="D_ala_D_alaTIGR"/>
    <property type="match status" value="1"/>
</dbReference>
<evidence type="ECO:0000256" key="20">
    <source>
        <dbReference type="PIRSR" id="PIRSR039102-3"/>
    </source>
</evidence>
<comment type="function">
    <text evidence="2 18">Cell wall formation.</text>
</comment>
<keyword evidence="15 20" id="KW-0464">Manganese</keyword>
<evidence type="ECO:0000256" key="19">
    <source>
        <dbReference type="PIRSR" id="PIRSR039102-1"/>
    </source>
</evidence>
<evidence type="ECO:0000256" key="16">
    <source>
        <dbReference type="ARBA" id="ARBA00023316"/>
    </source>
</evidence>
<comment type="subcellular location">
    <subcellularLocation>
        <location evidence="3 18">Cytoplasm</location>
    </subcellularLocation>
</comment>
<evidence type="ECO:0000256" key="5">
    <source>
        <dbReference type="ARBA" id="ARBA00010871"/>
    </source>
</evidence>
<evidence type="ECO:0000256" key="2">
    <source>
        <dbReference type="ARBA" id="ARBA00003921"/>
    </source>
</evidence>
<dbReference type="UniPathway" id="UPA00219"/>
<dbReference type="eggNOG" id="COG1181">
    <property type="taxonomic scope" value="Bacteria"/>
</dbReference>
<keyword evidence="13 18" id="KW-0133">Cell shape</keyword>
<dbReference type="Gene3D" id="3.30.470.20">
    <property type="entry name" value="ATP-grasp fold, B domain"/>
    <property type="match status" value="1"/>
</dbReference>
<evidence type="ECO:0000256" key="6">
    <source>
        <dbReference type="ARBA" id="ARBA00012216"/>
    </source>
</evidence>
<dbReference type="PROSITE" id="PS00844">
    <property type="entry name" value="DALA_DALA_LIGASE_2"/>
    <property type="match status" value="1"/>
</dbReference>
<dbReference type="InterPro" id="IPR011095">
    <property type="entry name" value="Dala_Dala_lig_C"/>
</dbReference>
<evidence type="ECO:0000256" key="11">
    <source>
        <dbReference type="ARBA" id="ARBA00022840"/>
    </source>
</evidence>
<dbReference type="GO" id="GO:0071555">
    <property type="term" value="P:cell wall organization"/>
    <property type="evidence" value="ECO:0007669"/>
    <property type="project" value="UniProtKB-KW"/>
</dbReference>
<evidence type="ECO:0000256" key="18">
    <source>
        <dbReference type="HAMAP-Rule" id="MF_00047"/>
    </source>
</evidence>